<accession>A0AC61PNR0</accession>
<organism evidence="1 2">
    <name type="scientific">Aristaeella lactis</name>
    <dbReference type="NCBI Taxonomy" id="3046383"/>
    <lineage>
        <taxon>Bacteria</taxon>
        <taxon>Bacillati</taxon>
        <taxon>Bacillota</taxon>
        <taxon>Clostridia</taxon>
        <taxon>Eubacteriales</taxon>
        <taxon>Aristaeellaceae</taxon>
        <taxon>Aristaeella</taxon>
    </lineage>
</organism>
<evidence type="ECO:0000313" key="2">
    <source>
        <dbReference type="Proteomes" id="UP000192328"/>
    </source>
</evidence>
<dbReference type="Proteomes" id="UP000192328">
    <property type="component" value="Unassembled WGS sequence"/>
</dbReference>
<evidence type="ECO:0000313" key="1">
    <source>
        <dbReference type="EMBL" id="SMC79240.1"/>
    </source>
</evidence>
<sequence>MKRQLTEYTFRSEKIERPLRLAVAADIHSSPFEDVLEEFARCDAVLIPGDLVDRHRRNNENAYRFLEAAPECAPVFYSIGNHERKFRDRAAYLEKVKASKVTLLDNESISFMGIRIGGLSSVKEKQPDLAFLDRFEKEEGYRLLLCHHPEVYRDFVSGRDIDLTLAGHAHGGQIQIAGHGLYAPGQGLFPKLTHGLYDGGKLLVSRGMTNGAKPRIPRIGNPCELIILNLVNTSGSGK</sequence>
<protein>
    <submittedName>
        <fullName evidence="1">Uncharacterized protein</fullName>
    </submittedName>
</protein>
<gene>
    <name evidence="1" type="ORF">SAMN06297397_2519</name>
</gene>
<proteinExistence type="predicted"/>
<comment type="caution">
    <text evidence="1">The sequence shown here is derived from an EMBL/GenBank/DDBJ whole genome shotgun (WGS) entry which is preliminary data.</text>
</comment>
<reference evidence="1" key="1">
    <citation type="submission" date="2017-04" db="EMBL/GenBank/DDBJ databases">
        <authorList>
            <person name="Varghese N."/>
            <person name="Submissions S."/>
        </authorList>
    </citation>
    <scope>NUCLEOTIDE SEQUENCE</scope>
    <source>
        <strain evidence="1">WTE2008</strain>
    </source>
</reference>
<keyword evidence="2" id="KW-1185">Reference proteome</keyword>
<dbReference type="EMBL" id="FWXZ01000006">
    <property type="protein sequence ID" value="SMC79240.1"/>
    <property type="molecule type" value="Genomic_DNA"/>
</dbReference>
<name>A0AC61PNR0_9FIRM</name>